<feature type="transmembrane region" description="Helical" evidence="3">
    <location>
        <begin position="326"/>
        <end position="346"/>
    </location>
</feature>
<evidence type="ECO:0000313" key="5">
    <source>
        <dbReference type="Proteomes" id="UP000484875"/>
    </source>
</evidence>
<feature type="transmembrane region" description="Helical" evidence="3">
    <location>
        <begin position="422"/>
        <end position="443"/>
    </location>
</feature>
<evidence type="ECO:0000256" key="3">
    <source>
        <dbReference type="SAM" id="Phobius"/>
    </source>
</evidence>
<dbReference type="PANTHER" id="PTHR11328:SF24">
    <property type="entry name" value="MAJOR FACILITATOR SUPERFAMILY (MFS) PROFILE DOMAIN-CONTAINING PROTEIN"/>
    <property type="match status" value="1"/>
</dbReference>
<dbReference type="GO" id="GO:0005886">
    <property type="term" value="C:plasma membrane"/>
    <property type="evidence" value="ECO:0007669"/>
    <property type="project" value="TreeGrafter"/>
</dbReference>
<protein>
    <submittedName>
        <fullName evidence="4">Sodium:galactoside symporter</fullName>
    </submittedName>
</protein>
<keyword evidence="3" id="KW-0812">Transmembrane</keyword>
<dbReference type="RefSeq" id="WP_161088544.1">
    <property type="nucleotide sequence ID" value="NZ_WWCV01000003.1"/>
</dbReference>
<gene>
    <name evidence="4" type="ORF">GTP81_03250</name>
</gene>
<feature type="compositionally biased region" description="Low complexity" evidence="2">
    <location>
        <begin position="7"/>
        <end position="21"/>
    </location>
</feature>
<evidence type="ECO:0000313" key="4">
    <source>
        <dbReference type="EMBL" id="MYN15761.1"/>
    </source>
</evidence>
<reference evidence="4 5" key="1">
    <citation type="submission" date="2019-12" db="EMBL/GenBank/DDBJ databases">
        <title>Novel species isolated from a subtropical stream in China.</title>
        <authorList>
            <person name="Lu H."/>
        </authorList>
    </citation>
    <scope>NUCLEOTIDE SEQUENCE [LARGE SCALE GENOMIC DNA]</scope>
    <source>
        <strain evidence="4 5">FT107W</strain>
    </source>
</reference>
<dbReference type="Gene3D" id="1.20.1250.20">
    <property type="entry name" value="MFS general substrate transporter like domains"/>
    <property type="match status" value="1"/>
</dbReference>
<dbReference type="GO" id="GO:0008643">
    <property type="term" value="P:carbohydrate transport"/>
    <property type="evidence" value="ECO:0007669"/>
    <property type="project" value="InterPro"/>
</dbReference>
<dbReference type="Pfam" id="PF13347">
    <property type="entry name" value="MFS_2"/>
    <property type="match status" value="1"/>
</dbReference>
<feature type="transmembrane region" description="Helical" evidence="3">
    <location>
        <begin position="185"/>
        <end position="202"/>
    </location>
</feature>
<feature type="transmembrane region" description="Helical" evidence="3">
    <location>
        <begin position="214"/>
        <end position="239"/>
    </location>
</feature>
<accession>A0A845HAI2</accession>
<feature type="region of interest" description="Disordered" evidence="2">
    <location>
        <begin position="1"/>
        <end position="21"/>
    </location>
</feature>
<feature type="transmembrane region" description="Helical" evidence="3">
    <location>
        <begin position="260"/>
        <end position="286"/>
    </location>
</feature>
<feature type="transmembrane region" description="Helical" evidence="3">
    <location>
        <begin position="117"/>
        <end position="136"/>
    </location>
</feature>
<evidence type="ECO:0000256" key="1">
    <source>
        <dbReference type="ARBA" id="ARBA00009617"/>
    </source>
</evidence>
<proteinExistence type="inferred from homology"/>
<feature type="transmembrane region" description="Helical" evidence="3">
    <location>
        <begin position="352"/>
        <end position="379"/>
    </location>
</feature>
<keyword evidence="3" id="KW-1133">Transmembrane helix</keyword>
<organism evidence="4 5">
    <name type="scientific">Duganella vulcania</name>
    <dbReference type="NCBI Taxonomy" id="2692166"/>
    <lineage>
        <taxon>Bacteria</taxon>
        <taxon>Pseudomonadati</taxon>
        <taxon>Pseudomonadota</taxon>
        <taxon>Betaproteobacteria</taxon>
        <taxon>Burkholderiales</taxon>
        <taxon>Oxalobacteraceae</taxon>
        <taxon>Telluria group</taxon>
        <taxon>Duganella</taxon>
    </lineage>
</organism>
<dbReference type="GO" id="GO:0015293">
    <property type="term" value="F:symporter activity"/>
    <property type="evidence" value="ECO:0007669"/>
    <property type="project" value="InterPro"/>
</dbReference>
<feature type="transmembrane region" description="Helical" evidence="3">
    <location>
        <begin position="49"/>
        <end position="68"/>
    </location>
</feature>
<sequence length="459" mass="47037">MTPPRAPATATASAGTTDATTDATDATTATITAAAAAAAAAVSPPRWRLAAYGLLGLPLAMAALPVYVQVAAYYSMQRGVALATLGWVLFAARLLDTVQDPLQGHLIDRLRHGIARWLLLGGAMLALAFAGLWQPPASAVPAALWLGAMLVLAYSAHSMLNIAYLTWGARLSGGALLSASAWREGAGLAGMLIASVIPATILSGDADRIPARMALYSLAFAALLLAALLALLKLAPAWPHATPQPNGWRSALRRMASNRAFLRLLGPYFLNACSVSLPATLALFFIRDQLHAAPLAGAFLGCYFAGAACGLPLWTALARRIGVLPCWRIGMGLAVASFAGAGLLGAGDVLPYFAVCLGAGVALGADLAMPPVLLAGLIADDDAAGAYYGVLTLLGKLALALSGLALPLLAALGYRPGVGGGAALALVYAGLPCLLKLLAMAALRPQPEPMPVQLYRSRP</sequence>
<dbReference type="PANTHER" id="PTHR11328">
    <property type="entry name" value="MAJOR FACILITATOR SUPERFAMILY DOMAIN-CONTAINING PROTEIN"/>
    <property type="match status" value="1"/>
</dbReference>
<dbReference type="AlphaFoldDB" id="A0A845HAI2"/>
<dbReference type="EMBL" id="WWCV01000003">
    <property type="protein sequence ID" value="MYN15761.1"/>
    <property type="molecule type" value="Genomic_DNA"/>
</dbReference>
<comment type="caution">
    <text evidence="4">The sequence shown here is derived from an EMBL/GenBank/DDBJ whole genome shotgun (WGS) entry which is preliminary data.</text>
</comment>
<dbReference type="SUPFAM" id="SSF103473">
    <property type="entry name" value="MFS general substrate transporter"/>
    <property type="match status" value="1"/>
</dbReference>
<dbReference type="Proteomes" id="UP000484875">
    <property type="component" value="Unassembled WGS sequence"/>
</dbReference>
<name>A0A845HAI2_9BURK</name>
<keyword evidence="5" id="KW-1185">Reference proteome</keyword>
<keyword evidence="3" id="KW-0472">Membrane</keyword>
<evidence type="ECO:0000256" key="2">
    <source>
        <dbReference type="SAM" id="MobiDB-lite"/>
    </source>
</evidence>
<dbReference type="InterPro" id="IPR039672">
    <property type="entry name" value="MFS_2"/>
</dbReference>
<feature type="transmembrane region" description="Helical" evidence="3">
    <location>
        <begin position="386"/>
        <end position="410"/>
    </location>
</feature>
<feature type="transmembrane region" description="Helical" evidence="3">
    <location>
        <begin position="292"/>
        <end position="314"/>
    </location>
</feature>
<feature type="transmembrane region" description="Helical" evidence="3">
    <location>
        <begin position="142"/>
        <end position="164"/>
    </location>
</feature>
<comment type="similarity">
    <text evidence="1">Belongs to the sodium:galactoside symporter (TC 2.A.2) family.</text>
</comment>
<dbReference type="InterPro" id="IPR036259">
    <property type="entry name" value="MFS_trans_sf"/>
</dbReference>